<dbReference type="GO" id="GO:0005694">
    <property type="term" value="C:chromosome"/>
    <property type="evidence" value="ECO:0007669"/>
    <property type="project" value="UniProtKB-ARBA"/>
</dbReference>
<feature type="domain" description="Protein kinase" evidence="5">
    <location>
        <begin position="5"/>
        <end position="258"/>
    </location>
</feature>
<dbReference type="Pfam" id="PF13087">
    <property type="entry name" value="AAA_12"/>
    <property type="match status" value="1"/>
</dbReference>
<keyword evidence="2" id="KW-0378">Hydrolase</keyword>
<evidence type="ECO:0000259" key="5">
    <source>
        <dbReference type="PROSITE" id="PS50011"/>
    </source>
</evidence>
<dbReference type="GO" id="GO:0016787">
    <property type="term" value="F:hydrolase activity"/>
    <property type="evidence" value="ECO:0007669"/>
    <property type="project" value="UniProtKB-KW"/>
</dbReference>
<dbReference type="Pfam" id="PF00069">
    <property type="entry name" value="Pkinase"/>
    <property type="match status" value="1"/>
</dbReference>
<keyword evidence="7" id="KW-1185">Reference proteome</keyword>
<name>A0A4R1Q8Y7_9FIRM</name>
<evidence type="ECO:0000256" key="4">
    <source>
        <dbReference type="ARBA" id="ARBA00022840"/>
    </source>
</evidence>
<dbReference type="GO" id="GO:0005524">
    <property type="term" value="F:ATP binding"/>
    <property type="evidence" value="ECO:0007669"/>
    <property type="project" value="UniProtKB-KW"/>
</dbReference>
<evidence type="ECO:0000313" key="7">
    <source>
        <dbReference type="Proteomes" id="UP000295063"/>
    </source>
</evidence>
<dbReference type="Gene3D" id="3.40.50.300">
    <property type="entry name" value="P-loop containing nucleotide triphosphate hydrolases"/>
    <property type="match status" value="2"/>
</dbReference>
<dbReference type="GO" id="GO:0004386">
    <property type="term" value="F:helicase activity"/>
    <property type="evidence" value="ECO:0007669"/>
    <property type="project" value="UniProtKB-KW"/>
</dbReference>
<dbReference type="AlphaFoldDB" id="A0A4R1Q8Y7"/>
<accession>A0A4R1Q8Y7</accession>
<sequence>MSAQYEILDVLHENPHSNSKVILVRDKITGKEFVIKRIIGLDNPLHRAIFDKEIGALYKLRQSEHIVKLLDYKQGKSSQTGVFEGRIFLEYVDGDTLQNKCSQIINIGDKFNVIQQLVSALRYAHESGIIHRDINPKNIMVTEDGRVKLIDFGICKIKGMSIKGTTFRYATNKYAAPEVGYHSENATERSDIYSLGSVIYFMFTKNEPTVPDNMSTAIKSASGIDPLLKDVLIRMTSINPLNRFENMIDLEISLSPLYKKYLNNNEAYCVTIDSAKFEFLRKNNLVKAGKTNDQLMKEDISSNFTNATVFMEKRVDQVVYIFDGINYSMHCDYDEASQLFKVLQFKRIEAFYRERNKKTYMAVSGIIVFQNSFSAKSWDHNNYQLLNRISDHIDAIRSKKNINIEYTNNYGFWYDFIKIMKEDVRKRAAKFYYDRYEYKNNLLYFTLNKDTYIDAESLSTISVLICETATNNDISLKEIGTFEKYIEDGNIMVIKPTRNSEIRRLPRSGYFCADYRMEIAQYKKQERALDEFQREEYNCHGNLKSIFVGLEAPEIFPNSRTIKYFDHNLDDAQKMAIRKILDARDIVLIQGPPGTGKTNVIVELIRQIRAHNQKNPTVSQKVLIVSQSHAAVDKILEDLDPYVEDVNVIRIGYEEKISLLSREKYSLDNKKKTWVENIVCKSRKNLENELMNRGIDFSSFEQFMIAFDDLQISNRTAEEETANTNIISDFYQKYKIGENDKEFRRLIIIQNWMRQLIETNNIEEYFIRNASIVVGTCSGFAANPFVNDTIFDYVIVDEAAKATLPEMMVSLVKSKKVVLVGDHMQLPPVFDQGAISRADTKISIDDLKNGSFERIFNILPEACKQVLSTQYRMHPVIGEMIGSIFYGNKLQNGVGAEERELDLPSFKNYAMAWMSTSSLPGCKRFEHKISNENGDDSYVNYQEASILLELIKKLDLEIGDKGYSIGVITPYRAQLNRIQREIALLELKNISVEANTVDAFQGSQKDIILYSTVRSSDLPRIGFLREHARINVSFSRAKRLLVIIGDMEFLNNPNIPMNKFPEIIEYMLKHKDSCHIIQYGGDK</sequence>
<organism evidence="6 7">
    <name type="scientific">Anaerospora hongkongensis</name>
    <dbReference type="NCBI Taxonomy" id="244830"/>
    <lineage>
        <taxon>Bacteria</taxon>
        <taxon>Bacillati</taxon>
        <taxon>Bacillota</taxon>
        <taxon>Negativicutes</taxon>
        <taxon>Selenomonadales</taxon>
        <taxon>Sporomusaceae</taxon>
        <taxon>Anaerospora</taxon>
    </lineage>
</organism>
<dbReference type="OrthoDB" id="9757917at2"/>
<evidence type="ECO:0000256" key="3">
    <source>
        <dbReference type="ARBA" id="ARBA00022806"/>
    </source>
</evidence>
<gene>
    <name evidence="6" type="ORF">EV210_103355</name>
</gene>
<dbReference type="InterPro" id="IPR027417">
    <property type="entry name" value="P-loop_NTPase"/>
</dbReference>
<dbReference type="InterPro" id="IPR041679">
    <property type="entry name" value="DNA2/NAM7-like_C"/>
</dbReference>
<dbReference type="CDD" id="cd18808">
    <property type="entry name" value="SF1_C_Upf1"/>
    <property type="match status" value="1"/>
</dbReference>
<dbReference type="InterPro" id="IPR041677">
    <property type="entry name" value="DNA2/NAM7_AAA_11"/>
</dbReference>
<evidence type="ECO:0000256" key="1">
    <source>
        <dbReference type="ARBA" id="ARBA00022741"/>
    </source>
</evidence>
<protein>
    <submittedName>
        <fullName evidence="6">Putative DNA helicase</fullName>
    </submittedName>
</protein>
<keyword evidence="3 6" id="KW-0347">Helicase</keyword>
<dbReference type="PANTHER" id="PTHR10887">
    <property type="entry name" value="DNA2/NAM7 HELICASE FAMILY"/>
    <property type="match status" value="1"/>
</dbReference>
<dbReference type="EMBL" id="SLUI01000003">
    <property type="protein sequence ID" value="TCL38871.1"/>
    <property type="molecule type" value="Genomic_DNA"/>
</dbReference>
<dbReference type="CDD" id="cd14014">
    <property type="entry name" value="STKc_PknB_like"/>
    <property type="match status" value="1"/>
</dbReference>
<dbReference type="FunFam" id="3.40.50.300:FF:000326">
    <property type="entry name" value="P-loop containing nucleoside triphosphate hydrolase"/>
    <property type="match status" value="1"/>
</dbReference>
<dbReference type="Gene3D" id="1.10.510.10">
    <property type="entry name" value="Transferase(Phosphotransferase) domain 1"/>
    <property type="match status" value="1"/>
</dbReference>
<evidence type="ECO:0000256" key="2">
    <source>
        <dbReference type="ARBA" id="ARBA00022801"/>
    </source>
</evidence>
<comment type="caution">
    <text evidence="6">The sequence shown here is derived from an EMBL/GenBank/DDBJ whole genome shotgun (WGS) entry which is preliminary data.</text>
</comment>
<evidence type="ECO:0000313" key="6">
    <source>
        <dbReference type="EMBL" id="TCL38871.1"/>
    </source>
</evidence>
<dbReference type="GO" id="GO:0004672">
    <property type="term" value="F:protein kinase activity"/>
    <property type="evidence" value="ECO:0007669"/>
    <property type="project" value="InterPro"/>
</dbReference>
<proteinExistence type="predicted"/>
<dbReference type="SUPFAM" id="SSF56112">
    <property type="entry name" value="Protein kinase-like (PK-like)"/>
    <property type="match status" value="1"/>
</dbReference>
<dbReference type="InterPro" id="IPR011009">
    <property type="entry name" value="Kinase-like_dom_sf"/>
</dbReference>
<reference evidence="6 7" key="1">
    <citation type="submission" date="2019-03" db="EMBL/GenBank/DDBJ databases">
        <title>Genomic Encyclopedia of Type Strains, Phase IV (KMG-IV): sequencing the most valuable type-strain genomes for metagenomic binning, comparative biology and taxonomic classification.</title>
        <authorList>
            <person name="Goeker M."/>
        </authorList>
    </citation>
    <scope>NUCLEOTIDE SEQUENCE [LARGE SCALE GENOMIC DNA]</scope>
    <source>
        <strain evidence="6 7">DSM 15969</strain>
    </source>
</reference>
<dbReference type="Proteomes" id="UP000295063">
    <property type="component" value="Unassembled WGS sequence"/>
</dbReference>
<dbReference type="InterPro" id="IPR045055">
    <property type="entry name" value="DNA2/NAM7-like"/>
</dbReference>
<dbReference type="InterPro" id="IPR000719">
    <property type="entry name" value="Prot_kinase_dom"/>
</dbReference>
<keyword evidence="4" id="KW-0067">ATP-binding</keyword>
<dbReference type="InterPro" id="IPR047187">
    <property type="entry name" value="SF1_C_Upf1"/>
</dbReference>
<dbReference type="RefSeq" id="WP_132077293.1">
    <property type="nucleotide sequence ID" value="NZ_SLUI01000003.1"/>
</dbReference>
<dbReference type="SUPFAM" id="SSF52540">
    <property type="entry name" value="P-loop containing nucleoside triphosphate hydrolases"/>
    <property type="match status" value="1"/>
</dbReference>
<keyword evidence="1" id="KW-0547">Nucleotide-binding</keyword>
<dbReference type="Pfam" id="PF13086">
    <property type="entry name" value="AAA_11"/>
    <property type="match status" value="1"/>
</dbReference>
<dbReference type="PANTHER" id="PTHR10887:SF495">
    <property type="entry name" value="HELICASE SENATAXIN ISOFORM X1-RELATED"/>
    <property type="match status" value="1"/>
</dbReference>
<dbReference type="PROSITE" id="PS50011">
    <property type="entry name" value="PROTEIN_KINASE_DOM"/>
    <property type="match status" value="1"/>
</dbReference>